<geneLocation type="plasmid" evidence="1 2">
    <name>unnamed1</name>
</geneLocation>
<proteinExistence type="predicted"/>
<dbReference type="EMBL" id="CP118109">
    <property type="protein sequence ID" value="WDI05049.1"/>
    <property type="molecule type" value="Genomic_DNA"/>
</dbReference>
<keyword evidence="2" id="KW-1185">Reference proteome</keyword>
<protein>
    <submittedName>
        <fullName evidence="1">DUF370 domain-containing protein</fullName>
    </submittedName>
</protein>
<dbReference type="InterPro" id="IPR007169">
    <property type="entry name" value="RemA-like"/>
</dbReference>
<sequence>MYIDIGFGNFIEESKIISISRPDSSPIRRMMTQAKDDGRYVDMTQGRKTRSIILTSGVGGMVVIGSPVAPTTVVKRADGRFGPIISSLDVIGEGQSKD</sequence>
<dbReference type="RefSeq" id="WP_047913152.1">
    <property type="nucleotide sequence ID" value="NZ_CP118109.1"/>
</dbReference>
<evidence type="ECO:0000313" key="1">
    <source>
        <dbReference type="EMBL" id="WDI05049.1"/>
    </source>
</evidence>
<evidence type="ECO:0000313" key="2">
    <source>
        <dbReference type="Proteomes" id="UP001221519"/>
    </source>
</evidence>
<dbReference type="Proteomes" id="UP001221519">
    <property type="component" value="Plasmid unnamed1"/>
</dbReference>
<dbReference type="PANTHER" id="PTHR38449:SF1">
    <property type="entry name" value="REGULATORY PROTEIN SSL2874-RELATED"/>
    <property type="match status" value="1"/>
</dbReference>
<accession>A0ABY7XH58</accession>
<reference evidence="1 2" key="1">
    <citation type="submission" date="2023-02" db="EMBL/GenBank/DDBJ databases">
        <title>Pathogen: clinical or host-associated sample.</title>
        <authorList>
            <person name="Hergert J."/>
            <person name="Casey R."/>
            <person name="Wagner J."/>
            <person name="Young E.L."/>
            <person name="Oakeson K.F."/>
        </authorList>
    </citation>
    <scope>NUCLEOTIDE SEQUENCE [LARGE SCALE GENOMIC DNA]</scope>
    <source>
        <strain evidence="1 2">2022CK-00829</strain>
        <plasmid evidence="1 2">unnamed1</plasmid>
    </source>
</reference>
<dbReference type="Pfam" id="PF04025">
    <property type="entry name" value="RemA-like"/>
    <property type="match status" value="1"/>
</dbReference>
<organism evidence="1 2">
    <name type="scientific">Paenibacillus urinalis</name>
    <dbReference type="NCBI Taxonomy" id="521520"/>
    <lineage>
        <taxon>Bacteria</taxon>
        <taxon>Bacillati</taxon>
        <taxon>Bacillota</taxon>
        <taxon>Bacilli</taxon>
        <taxon>Bacillales</taxon>
        <taxon>Paenibacillaceae</taxon>
        <taxon>Paenibacillus</taxon>
    </lineage>
</organism>
<name>A0ABY7XH58_9BACL</name>
<keyword evidence="1" id="KW-0614">Plasmid</keyword>
<gene>
    <name evidence="1" type="ORF">PUW25_26125</name>
</gene>
<dbReference type="PANTHER" id="PTHR38449">
    <property type="entry name" value="REGULATORY PROTEIN TM_1690-RELATED"/>
    <property type="match status" value="1"/>
</dbReference>